<dbReference type="OrthoDB" id="9804590at2"/>
<dbReference type="PROSITE" id="PS51687">
    <property type="entry name" value="SAM_MT_RNA_M5U"/>
    <property type="match status" value="1"/>
</dbReference>
<dbReference type="HOGENOM" id="CLU_014689_7_1_9"/>
<keyword evidence="1 4" id="KW-0489">Methyltransferase</keyword>
<dbReference type="EMBL" id="CP002304">
    <property type="protein sequence ID" value="ADQ15245.1"/>
    <property type="molecule type" value="Genomic_DNA"/>
</dbReference>
<dbReference type="RefSeq" id="WP_013406316.1">
    <property type="nucleotide sequence ID" value="NC_014654.1"/>
</dbReference>
<dbReference type="KEGG" id="has:Halsa_1827"/>
<evidence type="ECO:0000256" key="3">
    <source>
        <dbReference type="ARBA" id="ARBA00022691"/>
    </source>
</evidence>
<evidence type="ECO:0000259" key="6">
    <source>
        <dbReference type="PROSITE" id="PS50926"/>
    </source>
</evidence>
<dbReference type="SUPFAM" id="SSF50249">
    <property type="entry name" value="Nucleic acid-binding proteins"/>
    <property type="match status" value="1"/>
</dbReference>
<dbReference type="PROSITE" id="PS50926">
    <property type="entry name" value="TRAM"/>
    <property type="match status" value="1"/>
</dbReference>
<evidence type="ECO:0000313" key="8">
    <source>
        <dbReference type="Proteomes" id="UP000007434"/>
    </source>
</evidence>
<dbReference type="AlphaFoldDB" id="E4RJ25"/>
<protein>
    <submittedName>
        <fullName evidence="7">RNA methyltransferase, TrmA family</fullName>
    </submittedName>
</protein>
<dbReference type="FunFam" id="3.40.50.150:FF:000009">
    <property type="entry name" value="23S rRNA (Uracil(1939)-C(5))-methyltransferase RlmD"/>
    <property type="match status" value="1"/>
</dbReference>
<reference evidence="7 8" key="1">
    <citation type="submission" date="2010-11" db="EMBL/GenBank/DDBJ databases">
        <title>Complete sequence of Halanaerobium sp. sapolanicus.</title>
        <authorList>
            <consortium name="US DOE Joint Genome Institute"/>
            <person name="Lucas S."/>
            <person name="Copeland A."/>
            <person name="Lapidus A."/>
            <person name="Cheng J.-F."/>
            <person name="Bruce D."/>
            <person name="Goodwin L."/>
            <person name="Pitluck S."/>
            <person name="Davenport K."/>
            <person name="Detter J.C."/>
            <person name="Han C."/>
            <person name="Tapia R."/>
            <person name="Land M."/>
            <person name="Hauser L."/>
            <person name="Jeffries C."/>
            <person name="Kyrpides N."/>
            <person name="Ivanova N."/>
            <person name="Mikhailova N."/>
            <person name="Begemann M.B."/>
            <person name="Mormile M.R."/>
            <person name="Wall J.D."/>
            <person name="Elias D.A."/>
            <person name="Woyke T."/>
        </authorList>
    </citation>
    <scope>NUCLEOTIDE SEQUENCE [LARGE SCALE GENOMIC DNA]</scope>
    <source>
        <strain evidence="8">sapolanicus</strain>
    </source>
</reference>
<dbReference type="PANTHER" id="PTHR11061:SF30">
    <property type="entry name" value="TRNA (URACIL(54)-C(5))-METHYLTRANSFERASE"/>
    <property type="match status" value="1"/>
</dbReference>
<feature type="binding site" evidence="4">
    <location>
        <position position="381"/>
    </location>
    <ligand>
        <name>S-adenosyl-L-methionine</name>
        <dbReference type="ChEBI" id="CHEBI:59789"/>
    </ligand>
</feature>
<evidence type="ECO:0000313" key="7">
    <source>
        <dbReference type="EMBL" id="ADQ15245.1"/>
    </source>
</evidence>
<dbReference type="STRING" id="656519.Halsa_1827"/>
<keyword evidence="2 4" id="KW-0808">Transferase</keyword>
<dbReference type="InterPro" id="IPR010280">
    <property type="entry name" value="U5_MeTrfase_fam"/>
</dbReference>
<dbReference type="Pfam" id="PF05958">
    <property type="entry name" value="tRNA_U5-meth_tr"/>
    <property type="match status" value="1"/>
</dbReference>
<sequence length="456" mass="51500">MYEGEIKKLKVEDLAHGGDGVARTKEGIAVFIPLTIPGDLIKAKITKIKKNYAFAKLIEIIEAGKGRKKPPCPVYNDCGGCQLQHLEYKKELELKNNNLQQIIKRIAGIDEYKINEVLAAEDDFRYRNKAQFPLTTKESGEITAGFYKRGSHEVVPYHDCLIQHPLINRILKTTLKELNKREISVYDEETAEGLLRHLVIRVGVCTNQALLIFVTNGNEFKAKENIAEKILAAIPELKGVIQNINNKNTNVIFGKKDIIIRGENYIKEYINKTAYLISARSFFQVNTLQAEKLYNKVLDFLEENNEQKIVDAFSGTGSIALYIAEKAEKVFAVESLKPAVKDGKRNAALNKIKNIKFINGLVEDELAKILAEEKIDSIIFDPPRKGLAEKTIDLLNNLEIEKVIYISCNPATQARDLKKLKGKYRLIEIQGVDMFPNTYHIESVALLKLKNKSGEI</sequence>
<feature type="domain" description="TRAM" evidence="6">
    <location>
        <begin position="1"/>
        <end position="59"/>
    </location>
</feature>
<dbReference type="NCBIfam" id="TIGR00479">
    <property type="entry name" value="rumA"/>
    <property type="match status" value="1"/>
</dbReference>
<dbReference type="Gene3D" id="2.40.50.140">
    <property type="entry name" value="Nucleic acid-binding proteins"/>
    <property type="match status" value="1"/>
</dbReference>
<dbReference type="Gene3D" id="2.40.50.1070">
    <property type="match status" value="1"/>
</dbReference>
<evidence type="ECO:0000256" key="1">
    <source>
        <dbReference type="ARBA" id="ARBA00022603"/>
    </source>
</evidence>
<feature type="active site" evidence="5">
    <location>
        <position position="408"/>
    </location>
</feature>
<feature type="binding site" evidence="4">
    <location>
        <position position="284"/>
    </location>
    <ligand>
        <name>S-adenosyl-L-methionine</name>
        <dbReference type="ChEBI" id="CHEBI:59789"/>
    </ligand>
</feature>
<dbReference type="eggNOG" id="COG2265">
    <property type="taxonomic scope" value="Bacteria"/>
</dbReference>
<gene>
    <name evidence="7" type="ordered locus">Halsa_1827</name>
</gene>
<dbReference type="GO" id="GO:0070041">
    <property type="term" value="F:rRNA (uridine-C5-)-methyltransferase activity"/>
    <property type="evidence" value="ECO:0007669"/>
    <property type="project" value="TreeGrafter"/>
</dbReference>
<name>E4RJ25_HALHG</name>
<evidence type="ECO:0000256" key="5">
    <source>
        <dbReference type="PROSITE-ProRule" id="PRU10015"/>
    </source>
</evidence>
<dbReference type="FunFam" id="2.40.50.140:FF:000097">
    <property type="entry name" value="23S rRNA (uracil(1939)-C(5))-methyltransferase RlmD"/>
    <property type="match status" value="1"/>
</dbReference>
<evidence type="ECO:0000256" key="4">
    <source>
        <dbReference type="PROSITE-ProRule" id="PRU01024"/>
    </source>
</evidence>
<accession>E4RJ25</accession>
<comment type="similarity">
    <text evidence="4">Belongs to the class I-like SAM-binding methyltransferase superfamily. RNA M5U methyltransferase family.</text>
</comment>
<dbReference type="InterPro" id="IPR029063">
    <property type="entry name" value="SAM-dependent_MTases_sf"/>
</dbReference>
<dbReference type="Proteomes" id="UP000007434">
    <property type="component" value="Chromosome"/>
</dbReference>
<dbReference type="SUPFAM" id="SSF53335">
    <property type="entry name" value="S-adenosyl-L-methionine-dependent methyltransferases"/>
    <property type="match status" value="1"/>
</dbReference>
<dbReference type="Pfam" id="PF01938">
    <property type="entry name" value="TRAM"/>
    <property type="match status" value="1"/>
</dbReference>
<dbReference type="InterPro" id="IPR030390">
    <property type="entry name" value="MeTrfase_TrmA_AS"/>
</dbReference>
<dbReference type="CDD" id="cd02440">
    <property type="entry name" value="AdoMet_MTases"/>
    <property type="match status" value="1"/>
</dbReference>
<dbReference type="PROSITE" id="PS01230">
    <property type="entry name" value="TRMA_1"/>
    <property type="match status" value="1"/>
</dbReference>
<dbReference type="PANTHER" id="PTHR11061">
    <property type="entry name" value="RNA M5U METHYLTRANSFERASE"/>
    <property type="match status" value="1"/>
</dbReference>
<dbReference type="Gene3D" id="3.40.50.150">
    <property type="entry name" value="Vaccinia Virus protein VP39"/>
    <property type="match status" value="1"/>
</dbReference>
<reference evidence="7 8" key="2">
    <citation type="journal article" date="2011" name="J. Bacteriol.">
        <title>Complete Genome Sequence of the Haloalkaliphilic, Hydrogen Producing Halanaerobium hydrogenoformans.</title>
        <authorList>
            <person name="Brown S.D."/>
            <person name="Begemann M.B."/>
            <person name="Mormile M.R."/>
            <person name="Wall J.D."/>
            <person name="Han C.S."/>
            <person name="Goodwin L.A."/>
            <person name="Pitluck S."/>
            <person name="Land M.L."/>
            <person name="Hauser L.J."/>
            <person name="Elias D.A."/>
        </authorList>
    </citation>
    <scope>NUCLEOTIDE SEQUENCE [LARGE SCALE GENOMIC DNA]</scope>
    <source>
        <strain evidence="8">sapolanicus</strain>
    </source>
</reference>
<feature type="active site" description="Nucleophile" evidence="4">
    <location>
        <position position="408"/>
    </location>
</feature>
<proteinExistence type="inferred from homology"/>
<keyword evidence="3 4" id="KW-0949">S-adenosyl-L-methionine</keyword>
<dbReference type="InterPro" id="IPR002792">
    <property type="entry name" value="TRAM_dom"/>
</dbReference>
<dbReference type="GO" id="GO:0070475">
    <property type="term" value="P:rRNA base methylation"/>
    <property type="evidence" value="ECO:0007669"/>
    <property type="project" value="TreeGrafter"/>
</dbReference>
<dbReference type="InterPro" id="IPR012340">
    <property type="entry name" value="NA-bd_OB-fold"/>
</dbReference>
<dbReference type="FunFam" id="2.40.50.1070:FF:000003">
    <property type="entry name" value="23S rRNA (Uracil-5-)-methyltransferase RumA"/>
    <property type="match status" value="1"/>
</dbReference>
<feature type="binding site" evidence="4">
    <location>
        <position position="334"/>
    </location>
    <ligand>
        <name>S-adenosyl-L-methionine</name>
        <dbReference type="ChEBI" id="CHEBI:59789"/>
    </ligand>
</feature>
<keyword evidence="8" id="KW-1185">Reference proteome</keyword>
<organism evidence="7 8">
    <name type="scientific">Halanaerobium hydrogeniformans</name>
    <name type="common">Halanaerobium sp. (strain sapolanicus)</name>
    <dbReference type="NCBI Taxonomy" id="656519"/>
    <lineage>
        <taxon>Bacteria</taxon>
        <taxon>Bacillati</taxon>
        <taxon>Bacillota</taxon>
        <taxon>Clostridia</taxon>
        <taxon>Halanaerobiales</taxon>
        <taxon>Halanaerobiaceae</taxon>
        <taxon>Halanaerobium</taxon>
    </lineage>
</organism>
<evidence type="ECO:0000256" key="2">
    <source>
        <dbReference type="ARBA" id="ARBA00022679"/>
    </source>
</evidence>
<feature type="binding site" evidence="4">
    <location>
        <position position="313"/>
    </location>
    <ligand>
        <name>S-adenosyl-L-methionine</name>
        <dbReference type="ChEBI" id="CHEBI:59789"/>
    </ligand>
</feature>